<accession>A0AAP0K050</accession>
<name>A0AAP0K050_9MAGN</name>
<evidence type="ECO:0000313" key="2">
    <source>
        <dbReference type="Proteomes" id="UP001420932"/>
    </source>
</evidence>
<sequence>MRNSYKYGNEMLSVLVKELISKVDKMSKLRFVELLKLKFGIGEIKFSIELKSQFKIQD</sequence>
<protein>
    <submittedName>
        <fullName evidence="1">Uncharacterized protein</fullName>
    </submittedName>
</protein>
<dbReference type="EMBL" id="JBBNAF010000005">
    <property type="protein sequence ID" value="KAK9143326.1"/>
    <property type="molecule type" value="Genomic_DNA"/>
</dbReference>
<comment type="caution">
    <text evidence="1">The sequence shown here is derived from an EMBL/GenBank/DDBJ whole genome shotgun (WGS) entry which is preliminary data.</text>
</comment>
<dbReference type="AlphaFoldDB" id="A0AAP0K050"/>
<evidence type="ECO:0000313" key="1">
    <source>
        <dbReference type="EMBL" id="KAK9143326.1"/>
    </source>
</evidence>
<proteinExistence type="predicted"/>
<dbReference type="Proteomes" id="UP001420932">
    <property type="component" value="Unassembled WGS sequence"/>
</dbReference>
<keyword evidence="2" id="KW-1185">Reference proteome</keyword>
<reference evidence="1 2" key="1">
    <citation type="submission" date="2024-01" db="EMBL/GenBank/DDBJ databases">
        <title>Genome assemblies of Stephania.</title>
        <authorList>
            <person name="Yang L."/>
        </authorList>
    </citation>
    <scope>NUCLEOTIDE SEQUENCE [LARGE SCALE GENOMIC DNA]</scope>
    <source>
        <strain evidence="1">YNDBR</strain>
        <tissue evidence="1">Leaf</tissue>
    </source>
</reference>
<organism evidence="1 2">
    <name type="scientific">Stephania yunnanensis</name>
    <dbReference type="NCBI Taxonomy" id="152371"/>
    <lineage>
        <taxon>Eukaryota</taxon>
        <taxon>Viridiplantae</taxon>
        <taxon>Streptophyta</taxon>
        <taxon>Embryophyta</taxon>
        <taxon>Tracheophyta</taxon>
        <taxon>Spermatophyta</taxon>
        <taxon>Magnoliopsida</taxon>
        <taxon>Ranunculales</taxon>
        <taxon>Menispermaceae</taxon>
        <taxon>Menispermoideae</taxon>
        <taxon>Cissampelideae</taxon>
        <taxon>Stephania</taxon>
    </lineage>
</organism>
<gene>
    <name evidence="1" type="ORF">Syun_012726</name>
</gene>